<dbReference type="PANTHER" id="PTHR19328:SF75">
    <property type="entry name" value="ALDOSE SUGAR DEHYDROGENASE YLII"/>
    <property type="match status" value="1"/>
</dbReference>
<evidence type="ECO:0000313" key="4">
    <source>
        <dbReference type="Proteomes" id="UP000248863"/>
    </source>
</evidence>
<gene>
    <name evidence="3" type="ORF">CH338_07400</name>
</gene>
<evidence type="ECO:0000256" key="1">
    <source>
        <dbReference type="SAM" id="Phobius"/>
    </source>
</evidence>
<organism evidence="3 4">
    <name type="scientific">Rhodoplanes elegans</name>
    <dbReference type="NCBI Taxonomy" id="29408"/>
    <lineage>
        <taxon>Bacteria</taxon>
        <taxon>Pseudomonadati</taxon>
        <taxon>Pseudomonadota</taxon>
        <taxon>Alphaproteobacteria</taxon>
        <taxon>Hyphomicrobiales</taxon>
        <taxon>Nitrobacteraceae</taxon>
        <taxon>Rhodoplanes</taxon>
    </lineage>
</organism>
<proteinExistence type="predicted"/>
<evidence type="ECO:0000313" key="3">
    <source>
        <dbReference type="EMBL" id="RAI40047.1"/>
    </source>
</evidence>
<dbReference type="SUPFAM" id="SSF50952">
    <property type="entry name" value="Soluble quinoprotein glucose dehydrogenase"/>
    <property type="match status" value="1"/>
</dbReference>
<dbReference type="EMBL" id="NPEU01000052">
    <property type="protein sequence ID" value="RAI40047.1"/>
    <property type="molecule type" value="Genomic_DNA"/>
</dbReference>
<dbReference type="OrthoDB" id="9770043at2"/>
<dbReference type="Proteomes" id="UP000248863">
    <property type="component" value="Unassembled WGS sequence"/>
</dbReference>
<dbReference type="InterPro" id="IPR011041">
    <property type="entry name" value="Quinoprot_gluc/sorb_DH_b-prop"/>
</dbReference>
<dbReference type="InterPro" id="IPR012938">
    <property type="entry name" value="Glc/Sorbosone_DH"/>
</dbReference>
<keyword evidence="1" id="KW-0812">Transmembrane</keyword>
<accession>A0A327KNR5</accession>
<keyword evidence="4" id="KW-1185">Reference proteome</keyword>
<feature type="domain" description="Glucose/Sorbosone dehydrogenase" evidence="2">
    <location>
        <begin position="77"/>
        <end position="414"/>
    </location>
</feature>
<name>A0A327KNR5_9BRAD</name>
<protein>
    <recommendedName>
        <fullName evidence="2">Glucose/Sorbosone dehydrogenase domain-containing protein</fullName>
    </recommendedName>
</protein>
<dbReference type="AlphaFoldDB" id="A0A327KNR5"/>
<sequence length="431" mass="47327">MVRRRAREPRDRRPLDPRIAIAEEPAMVRCRTNETSLCLLVASTVVVAGVLAPAPSSARTVDTDKARVQVERIAGVAHPWGLALMPDGRFLVSERNDARIQLGTRDGKMVQVEGVPPVFRYKGPTGRSQAGLFHVALHPDFADNRLVYFSFSQPSEEGAGTAIARGRLVETGDKPRLENVEVIFTPKAHDSSGLHFGGRFVFHPQDKSIILSIGERRNISRAQKRDDEAGAFIRMMDDGAVPNDNPFIGQPDAAPTLFALGNRNSHGLAFHPETGQLWANDHGPKGGDEINRIEAGKNYGWPFQTAGVDYSGAPIGKGARGVEDMADPVHVFERTVAPSGLAFYTGDMFPEWRGHMLHGGLAARALVRTALDGDTVSEEEWMLRDLDRRIRDVQVDRDGAIWVVTEHEDGEILRITRADTPTGSGSADRRR</sequence>
<feature type="transmembrane region" description="Helical" evidence="1">
    <location>
        <begin position="37"/>
        <end position="55"/>
    </location>
</feature>
<evidence type="ECO:0000259" key="2">
    <source>
        <dbReference type="Pfam" id="PF07995"/>
    </source>
</evidence>
<dbReference type="PANTHER" id="PTHR19328">
    <property type="entry name" value="HEDGEHOG-INTERACTING PROTEIN"/>
    <property type="match status" value="1"/>
</dbReference>
<dbReference type="Gene3D" id="2.120.10.30">
    <property type="entry name" value="TolB, C-terminal domain"/>
    <property type="match status" value="1"/>
</dbReference>
<keyword evidence="1" id="KW-0472">Membrane</keyword>
<comment type="caution">
    <text evidence="3">The sequence shown here is derived from an EMBL/GenBank/DDBJ whole genome shotgun (WGS) entry which is preliminary data.</text>
</comment>
<reference evidence="3 4" key="1">
    <citation type="submission" date="2017-07" db="EMBL/GenBank/DDBJ databases">
        <title>Draft Genome Sequences of Select Purple Nonsulfur Bacteria.</title>
        <authorList>
            <person name="Lasarre B."/>
            <person name="Mckinlay J.B."/>
        </authorList>
    </citation>
    <scope>NUCLEOTIDE SEQUENCE [LARGE SCALE GENOMIC DNA]</scope>
    <source>
        <strain evidence="3 4">DSM 11907</strain>
    </source>
</reference>
<keyword evidence="1" id="KW-1133">Transmembrane helix</keyword>
<dbReference type="Pfam" id="PF07995">
    <property type="entry name" value="GSDH"/>
    <property type="match status" value="1"/>
</dbReference>
<dbReference type="InterPro" id="IPR011042">
    <property type="entry name" value="6-blade_b-propeller_TolB-like"/>
</dbReference>